<comment type="caution">
    <text evidence="1">The sequence shown here is derived from an EMBL/GenBank/DDBJ whole genome shotgun (WGS) entry which is preliminary data.</text>
</comment>
<reference evidence="1 2" key="1">
    <citation type="journal article" date="2020" name="Front. Microbiol.">
        <title>Genetic Organization of the aprX-lipA2 Operon Affects the Proteolytic Potential of Pseudomonas Species in Milk.</title>
        <authorList>
            <person name="Maier C."/>
            <person name="Huptas C."/>
            <person name="von Neubeck M."/>
            <person name="Scherer S."/>
            <person name="Wenning M."/>
            <person name="Lucking G."/>
        </authorList>
    </citation>
    <scope>NUCLEOTIDE SEQUENCE [LARGE SCALE GENOMIC DNA]</scope>
    <source>
        <strain evidence="1 2">DSM 16272</strain>
    </source>
</reference>
<protein>
    <submittedName>
        <fullName evidence="1">Integrase</fullName>
    </submittedName>
</protein>
<proteinExistence type="predicted"/>
<dbReference type="EMBL" id="JAAQWG010000066">
    <property type="protein sequence ID" value="NMY12695.1"/>
    <property type="molecule type" value="Genomic_DNA"/>
</dbReference>
<sequence>MKLTLTLLGASLYLNTAFIAGQLGHSIQVLLTTYAKWLSSTSDWSEVGKLEQSLIGTELVQA</sequence>
<accession>A0A7Y1ABE7</accession>
<gene>
    <name evidence="1" type="ORF">HBO38_30455</name>
</gene>
<name>A0A7Y1ABE7_PSEVE</name>
<dbReference type="AlphaFoldDB" id="A0A7Y1ABE7"/>
<dbReference type="Proteomes" id="UP000537729">
    <property type="component" value="Unassembled WGS sequence"/>
</dbReference>
<organism evidence="1 2">
    <name type="scientific">Pseudomonas veronii</name>
    <dbReference type="NCBI Taxonomy" id="76761"/>
    <lineage>
        <taxon>Bacteria</taxon>
        <taxon>Pseudomonadati</taxon>
        <taxon>Pseudomonadota</taxon>
        <taxon>Gammaproteobacteria</taxon>
        <taxon>Pseudomonadales</taxon>
        <taxon>Pseudomonadaceae</taxon>
        <taxon>Pseudomonas</taxon>
    </lineage>
</organism>
<evidence type="ECO:0000313" key="1">
    <source>
        <dbReference type="EMBL" id="NMY12695.1"/>
    </source>
</evidence>
<evidence type="ECO:0000313" key="2">
    <source>
        <dbReference type="Proteomes" id="UP000537729"/>
    </source>
</evidence>